<dbReference type="AlphaFoldDB" id="A0A645ELF9"/>
<dbReference type="PANTHER" id="PTHR43223:SF1">
    <property type="entry name" value="ALKYL_ARYL-SULFATASE BDS1"/>
    <property type="match status" value="1"/>
</dbReference>
<dbReference type="GO" id="GO:0046983">
    <property type="term" value="F:protein dimerization activity"/>
    <property type="evidence" value="ECO:0007669"/>
    <property type="project" value="InterPro"/>
</dbReference>
<accession>A0A645ELF9</accession>
<protein>
    <submittedName>
        <fullName evidence="2">Putative alkyl/aryl-sulfatase YjcS</fullName>
        <ecNumber evidence="2">3.1.6.-</ecNumber>
    </submittedName>
</protein>
<gene>
    <name evidence="2" type="primary">yjcS_4</name>
    <name evidence="2" type="ORF">SDC9_149172</name>
</gene>
<dbReference type="InterPro" id="IPR052195">
    <property type="entry name" value="Bact_Alkyl/Aryl-Sulfatase"/>
</dbReference>
<dbReference type="InterPro" id="IPR029228">
    <property type="entry name" value="Alkyl_sulf_dimr"/>
</dbReference>
<dbReference type="EMBL" id="VSSQ01047927">
    <property type="protein sequence ID" value="MPN01959.1"/>
    <property type="molecule type" value="Genomic_DNA"/>
</dbReference>
<reference evidence="2" key="1">
    <citation type="submission" date="2019-08" db="EMBL/GenBank/DDBJ databases">
        <authorList>
            <person name="Kucharzyk K."/>
            <person name="Murdoch R.W."/>
            <person name="Higgins S."/>
            <person name="Loffler F."/>
        </authorList>
    </citation>
    <scope>NUCLEOTIDE SEQUENCE</scope>
</reference>
<dbReference type="PANTHER" id="PTHR43223">
    <property type="entry name" value="ALKYL/ARYL-SULFATASE"/>
    <property type="match status" value="1"/>
</dbReference>
<proteinExistence type="predicted"/>
<dbReference type="EC" id="3.1.6.-" evidence="2"/>
<dbReference type="SUPFAM" id="SSF56281">
    <property type="entry name" value="Metallo-hydrolase/oxidoreductase"/>
    <property type="match status" value="1"/>
</dbReference>
<evidence type="ECO:0000259" key="1">
    <source>
        <dbReference type="Pfam" id="PF14863"/>
    </source>
</evidence>
<sequence>MGGENAVLTKARKSFIDGEYQWVAEVTKQVIYANPNNREAKLICADALEQLGYIAESVLGEMNI</sequence>
<dbReference type="GO" id="GO:0018909">
    <property type="term" value="P:dodecyl sulfate metabolic process"/>
    <property type="evidence" value="ECO:0007669"/>
    <property type="project" value="TreeGrafter"/>
</dbReference>
<dbReference type="Pfam" id="PF14863">
    <property type="entry name" value="Alkyl_sulf_dimr"/>
    <property type="match status" value="1"/>
</dbReference>
<comment type="caution">
    <text evidence="2">The sequence shown here is derived from an EMBL/GenBank/DDBJ whole genome shotgun (WGS) entry which is preliminary data.</text>
</comment>
<dbReference type="Gene3D" id="1.25.40.880">
    <property type="entry name" value="Alkyl sulfatase, dimerisation domain"/>
    <property type="match status" value="1"/>
</dbReference>
<keyword evidence="2" id="KW-0378">Hydrolase</keyword>
<dbReference type="InterPro" id="IPR038536">
    <property type="entry name" value="Alkyl/aryl-sulf_dimr_sf"/>
</dbReference>
<organism evidence="2">
    <name type="scientific">bioreactor metagenome</name>
    <dbReference type="NCBI Taxonomy" id="1076179"/>
    <lineage>
        <taxon>unclassified sequences</taxon>
        <taxon>metagenomes</taxon>
        <taxon>ecological metagenomes</taxon>
    </lineage>
</organism>
<dbReference type="GO" id="GO:0018741">
    <property type="term" value="F:linear primary-alkylsulfatase activity"/>
    <property type="evidence" value="ECO:0007669"/>
    <property type="project" value="TreeGrafter"/>
</dbReference>
<name>A0A645ELF9_9ZZZZ</name>
<dbReference type="InterPro" id="IPR036866">
    <property type="entry name" value="RibonucZ/Hydroxyglut_hydro"/>
</dbReference>
<feature type="domain" description="Alkyl sulfatase dimerisation" evidence="1">
    <location>
        <begin position="1"/>
        <end position="58"/>
    </location>
</feature>
<evidence type="ECO:0000313" key="2">
    <source>
        <dbReference type="EMBL" id="MPN01959.1"/>
    </source>
</evidence>